<comment type="caution">
    <text evidence="2">The sequence shown here is derived from an EMBL/GenBank/DDBJ whole genome shotgun (WGS) entry which is preliminary data.</text>
</comment>
<dbReference type="OrthoDB" id="4898871at2759"/>
<dbReference type="AlphaFoldDB" id="A0A8K0WEK1"/>
<evidence type="ECO:0000313" key="3">
    <source>
        <dbReference type="Proteomes" id="UP000813427"/>
    </source>
</evidence>
<sequence length="79" mass="8853">MRTAVTTQTSSIALPIRSSRSSKKRRNRAPLSAAQRAALREQLKDVQFLQPDDADNTKINIAGILRKWKIYCEATELGP</sequence>
<keyword evidence="3" id="KW-1185">Reference proteome</keyword>
<gene>
    <name evidence="2" type="ORF">BKA59DRAFT_167083</name>
</gene>
<feature type="compositionally biased region" description="Polar residues" evidence="1">
    <location>
        <begin position="1"/>
        <end position="12"/>
    </location>
</feature>
<evidence type="ECO:0000313" key="2">
    <source>
        <dbReference type="EMBL" id="KAH7252647.1"/>
    </source>
</evidence>
<name>A0A8K0WEK1_9HYPO</name>
<evidence type="ECO:0000256" key="1">
    <source>
        <dbReference type="SAM" id="MobiDB-lite"/>
    </source>
</evidence>
<accession>A0A8K0WEK1</accession>
<proteinExistence type="predicted"/>
<reference evidence="2" key="1">
    <citation type="journal article" date="2021" name="Nat. Commun.">
        <title>Genetic determinants of endophytism in the Arabidopsis root mycobiome.</title>
        <authorList>
            <person name="Mesny F."/>
            <person name="Miyauchi S."/>
            <person name="Thiergart T."/>
            <person name="Pickel B."/>
            <person name="Atanasova L."/>
            <person name="Karlsson M."/>
            <person name="Huettel B."/>
            <person name="Barry K.W."/>
            <person name="Haridas S."/>
            <person name="Chen C."/>
            <person name="Bauer D."/>
            <person name="Andreopoulos W."/>
            <person name="Pangilinan J."/>
            <person name="LaButti K."/>
            <person name="Riley R."/>
            <person name="Lipzen A."/>
            <person name="Clum A."/>
            <person name="Drula E."/>
            <person name="Henrissat B."/>
            <person name="Kohler A."/>
            <person name="Grigoriev I.V."/>
            <person name="Martin F.M."/>
            <person name="Hacquard S."/>
        </authorList>
    </citation>
    <scope>NUCLEOTIDE SEQUENCE</scope>
    <source>
        <strain evidence="2">MPI-SDFR-AT-0068</strain>
    </source>
</reference>
<feature type="region of interest" description="Disordered" evidence="1">
    <location>
        <begin position="1"/>
        <end position="35"/>
    </location>
</feature>
<dbReference type="Proteomes" id="UP000813427">
    <property type="component" value="Unassembled WGS sequence"/>
</dbReference>
<dbReference type="EMBL" id="JAGPXF010000003">
    <property type="protein sequence ID" value="KAH7252647.1"/>
    <property type="molecule type" value="Genomic_DNA"/>
</dbReference>
<protein>
    <submittedName>
        <fullName evidence="2">Uncharacterized protein</fullName>
    </submittedName>
</protein>
<organism evidence="2 3">
    <name type="scientific">Fusarium tricinctum</name>
    <dbReference type="NCBI Taxonomy" id="61284"/>
    <lineage>
        <taxon>Eukaryota</taxon>
        <taxon>Fungi</taxon>
        <taxon>Dikarya</taxon>
        <taxon>Ascomycota</taxon>
        <taxon>Pezizomycotina</taxon>
        <taxon>Sordariomycetes</taxon>
        <taxon>Hypocreomycetidae</taxon>
        <taxon>Hypocreales</taxon>
        <taxon>Nectriaceae</taxon>
        <taxon>Fusarium</taxon>
        <taxon>Fusarium tricinctum species complex</taxon>
    </lineage>
</organism>